<feature type="chain" id="PRO_5017462956" evidence="1">
    <location>
        <begin position="22"/>
        <end position="150"/>
    </location>
</feature>
<gene>
    <name evidence="3" type="ORF">CCGE525_34780</name>
</gene>
<evidence type="ECO:0000313" key="3">
    <source>
        <dbReference type="EMBL" id="AYG63988.1"/>
    </source>
</evidence>
<protein>
    <submittedName>
        <fullName evidence="3">SgcJ/EcaC family oxidoreductase</fullName>
    </submittedName>
</protein>
<dbReference type="GO" id="GO:0004683">
    <property type="term" value="F:calcium/calmodulin-dependent protein kinase activity"/>
    <property type="evidence" value="ECO:0007669"/>
    <property type="project" value="InterPro"/>
</dbReference>
<name>A0A387G0C8_9HYPH</name>
<dbReference type="NCBIfam" id="TIGR02246">
    <property type="entry name" value="SgcJ/EcaC family oxidoreductase"/>
    <property type="match status" value="1"/>
</dbReference>
<feature type="signal peptide" evidence="1">
    <location>
        <begin position="1"/>
        <end position="21"/>
    </location>
</feature>
<dbReference type="PIRSF" id="PIRSF028470">
    <property type="entry name" value="UCP028470"/>
    <property type="match status" value="1"/>
</dbReference>
<evidence type="ECO:0000256" key="1">
    <source>
        <dbReference type="SAM" id="SignalP"/>
    </source>
</evidence>
<evidence type="ECO:0000313" key="4">
    <source>
        <dbReference type="Proteomes" id="UP000282195"/>
    </source>
</evidence>
<feature type="domain" description="Calcium/calmodulin-dependent protein kinase II association-domain" evidence="2">
    <location>
        <begin position="31"/>
        <end position="148"/>
    </location>
</feature>
<dbReference type="InterPro" id="IPR011944">
    <property type="entry name" value="Steroid_delta5-4_isomerase"/>
</dbReference>
<dbReference type="Pfam" id="PF08332">
    <property type="entry name" value="CaMKII_AD"/>
    <property type="match status" value="1"/>
</dbReference>
<proteinExistence type="predicted"/>
<keyword evidence="4" id="KW-1185">Reference proteome</keyword>
<keyword evidence="3" id="KW-0614">Plasmid</keyword>
<dbReference type="Gene3D" id="3.10.450.50">
    <property type="match status" value="1"/>
</dbReference>
<reference evidence="3 4" key="1">
    <citation type="submission" date="2018-10" db="EMBL/GenBank/DDBJ databases">
        <title>Rhizobium etli, R. leguminosarum and a new Rhizobium genospecies from Phaseolus dumosus.</title>
        <authorList>
            <person name="Ramirez-Puebla S.T."/>
            <person name="Rogel-Hernandez M.A."/>
            <person name="Guerrero G."/>
            <person name="Ormeno-Orrillo E."/>
            <person name="Martinez-Romero J.C."/>
            <person name="Negrete-Yankelevich S."/>
            <person name="Martinez-Romero E."/>
        </authorList>
    </citation>
    <scope>NUCLEOTIDE SEQUENCE [LARGE SCALE GENOMIC DNA]</scope>
    <source>
        <strain evidence="3 4">CCGE525</strain>
        <plasmid evidence="4">prccge525b</plasmid>
    </source>
</reference>
<geneLocation type="plasmid" evidence="4">
    <name>prccge525b</name>
</geneLocation>
<dbReference type="SUPFAM" id="SSF54427">
    <property type="entry name" value="NTF2-like"/>
    <property type="match status" value="1"/>
</dbReference>
<dbReference type="EMBL" id="CP032696">
    <property type="protein sequence ID" value="AYG63988.1"/>
    <property type="molecule type" value="Genomic_DNA"/>
</dbReference>
<sequence length="150" mass="16805">MRLILATAAVLSTLSLQQADAGSVNCAPITDQQVAKLFDRWNASLRTRDSEKVAANYAENAILLPTLSNTPRLTHEQRVAYFDHFLEKQPQGSIDLRVIRVGCNTATDSGTYTFTFADGTKVPARYTYTYEFMDGKWLITAHHSSMMPER</sequence>
<evidence type="ECO:0000259" key="2">
    <source>
        <dbReference type="Pfam" id="PF08332"/>
    </source>
</evidence>
<dbReference type="InterPro" id="IPR032710">
    <property type="entry name" value="NTF2-like_dom_sf"/>
</dbReference>
<dbReference type="InterPro" id="IPR013543">
    <property type="entry name" value="Ca/CaM-dep_prot_kinase-assoc"/>
</dbReference>
<accession>A0A387G0C8</accession>
<organism evidence="3 4">
    <name type="scientific">Rhizobium jaguaris</name>
    <dbReference type="NCBI Taxonomy" id="1312183"/>
    <lineage>
        <taxon>Bacteria</taxon>
        <taxon>Pseudomonadati</taxon>
        <taxon>Pseudomonadota</taxon>
        <taxon>Alphaproteobacteria</taxon>
        <taxon>Hyphomicrobiales</taxon>
        <taxon>Rhizobiaceae</taxon>
        <taxon>Rhizobium/Agrobacterium group</taxon>
        <taxon>Rhizobium</taxon>
    </lineage>
</organism>
<dbReference type="AlphaFoldDB" id="A0A387G0C8"/>
<dbReference type="RefSeq" id="WP_120708884.1">
    <property type="nucleotide sequence ID" value="NZ_CP032696.1"/>
</dbReference>
<dbReference type="OrthoDB" id="953853at2"/>
<dbReference type="GO" id="GO:0005516">
    <property type="term" value="F:calmodulin binding"/>
    <property type="evidence" value="ECO:0007669"/>
    <property type="project" value="InterPro"/>
</dbReference>
<keyword evidence="1" id="KW-0732">Signal</keyword>
<dbReference type="Proteomes" id="UP000282195">
    <property type="component" value="Plasmid pRCCGE525b"/>
</dbReference>
<dbReference type="InterPro" id="IPR016887">
    <property type="entry name" value="UCP028470_steroid_isom-rel"/>
</dbReference>
<dbReference type="KEGG" id="rjg:CCGE525_34780"/>